<dbReference type="GO" id="GO:0043565">
    <property type="term" value="F:sequence-specific DNA binding"/>
    <property type="evidence" value="ECO:0007669"/>
    <property type="project" value="InterPro"/>
</dbReference>
<dbReference type="Pfam" id="PF01965">
    <property type="entry name" value="DJ-1_PfpI"/>
    <property type="match status" value="1"/>
</dbReference>
<dbReference type="PROSITE" id="PS00041">
    <property type="entry name" value="HTH_ARAC_FAMILY_1"/>
    <property type="match status" value="1"/>
</dbReference>
<evidence type="ECO:0000259" key="4">
    <source>
        <dbReference type="PROSITE" id="PS01124"/>
    </source>
</evidence>
<dbReference type="InterPro" id="IPR029062">
    <property type="entry name" value="Class_I_gatase-like"/>
</dbReference>
<sequence>MNQGFQILTSTAPISVAIINLPNALVSSILGIQDVFHIANTFCIADKSRLFSVQIVQEKESIVNFQSNVPLKTTSLDLKQNFDVIIIPPIISDVRDIKVSKTLNTWLNLMYAKGSYICSVCVGTYVLASVGLLDNIKATTHWSIEQNILDTFPLVLLDIDRIVIEDKNIITAGGISAYLDLSLYLIRKYFSILVAYECANFLVVDAGRTSQKHYKNLASLSTELEPELKELLAWIKININQVLTLAILAKQMHVSERTLMRIFKKKIGILPTKYLQNIRVQMAKELLINSQKSIEQITFNIGYEDIPSFRRLFKKKTGLSPGEYRNIFMVKF</sequence>
<dbReference type="Gene3D" id="3.40.50.880">
    <property type="match status" value="1"/>
</dbReference>
<dbReference type="InterPro" id="IPR018060">
    <property type="entry name" value="HTH_AraC"/>
</dbReference>
<reference evidence="5" key="1">
    <citation type="submission" date="2016-10" db="EMBL/GenBank/DDBJ databases">
        <authorList>
            <person name="de Groot N.N."/>
        </authorList>
    </citation>
    <scope>NUCLEOTIDE SEQUENCE</scope>
</reference>
<evidence type="ECO:0000313" key="5">
    <source>
        <dbReference type="EMBL" id="SFV69052.1"/>
    </source>
</evidence>
<dbReference type="PRINTS" id="PR00032">
    <property type="entry name" value="HTHARAC"/>
</dbReference>
<feature type="domain" description="HTH araC/xylS-type" evidence="4">
    <location>
        <begin position="229"/>
        <end position="327"/>
    </location>
</feature>
<dbReference type="PANTHER" id="PTHR43130">
    <property type="entry name" value="ARAC-FAMILY TRANSCRIPTIONAL REGULATOR"/>
    <property type="match status" value="1"/>
</dbReference>
<dbReference type="SUPFAM" id="SSF46689">
    <property type="entry name" value="Homeodomain-like"/>
    <property type="match status" value="2"/>
</dbReference>
<dbReference type="InterPro" id="IPR020449">
    <property type="entry name" value="Tscrpt_reg_AraC-type_HTH"/>
</dbReference>
<gene>
    <name evidence="5" type="ORF">MNB_SM-4-773</name>
</gene>
<dbReference type="Pfam" id="PF12833">
    <property type="entry name" value="HTH_18"/>
    <property type="match status" value="1"/>
</dbReference>
<dbReference type="SMART" id="SM00342">
    <property type="entry name" value="HTH_ARAC"/>
    <property type="match status" value="1"/>
</dbReference>
<proteinExistence type="predicted"/>
<dbReference type="PROSITE" id="PS01124">
    <property type="entry name" value="HTH_ARAC_FAMILY_2"/>
    <property type="match status" value="1"/>
</dbReference>
<keyword evidence="3" id="KW-0804">Transcription</keyword>
<keyword evidence="1" id="KW-0805">Transcription regulation</keyword>
<keyword evidence="2" id="KW-0238">DNA-binding</keyword>
<evidence type="ECO:0000256" key="3">
    <source>
        <dbReference type="ARBA" id="ARBA00023163"/>
    </source>
</evidence>
<evidence type="ECO:0000256" key="1">
    <source>
        <dbReference type="ARBA" id="ARBA00023015"/>
    </source>
</evidence>
<dbReference type="EMBL" id="FPHF01000113">
    <property type="protein sequence ID" value="SFV69052.1"/>
    <property type="molecule type" value="Genomic_DNA"/>
</dbReference>
<organism evidence="5">
    <name type="scientific">hydrothermal vent metagenome</name>
    <dbReference type="NCBI Taxonomy" id="652676"/>
    <lineage>
        <taxon>unclassified sequences</taxon>
        <taxon>metagenomes</taxon>
        <taxon>ecological metagenomes</taxon>
    </lineage>
</organism>
<evidence type="ECO:0000256" key="2">
    <source>
        <dbReference type="ARBA" id="ARBA00023125"/>
    </source>
</evidence>
<dbReference type="InterPro" id="IPR009057">
    <property type="entry name" value="Homeodomain-like_sf"/>
</dbReference>
<protein>
    <submittedName>
        <fullName evidence="5">Transcriptional regulator, AraC family</fullName>
    </submittedName>
</protein>
<name>A0A1W1CTP1_9ZZZZ</name>
<dbReference type="SUPFAM" id="SSF52317">
    <property type="entry name" value="Class I glutamine amidotransferase-like"/>
    <property type="match status" value="1"/>
</dbReference>
<dbReference type="InterPro" id="IPR052158">
    <property type="entry name" value="INH-QAR"/>
</dbReference>
<accession>A0A1W1CTP1</accession>
<dbReference type="Gene3D" id="1.10.10.60">
    <property type="entry name" value="Homeodomain-like"/>
    <property type="match status" value="2"/>
</dbReference>
<dbReference type="GO" id="GO:0003700">
    <property type="term" value="F:DNA-binding transcription factor activity"/>
    <property type="evidence" value="ECO:0007669"/>
    <property type="project" value="InterPro"/>
</dbReference>
<dbReference type="InterPro" id="IPR018062">
    <property type="entry name" value="HTH_AraC-typ_CS"/>
</dbReference>
<dbReference type="InterPro" id="IPR002818">
    <property type="entry name" value="DJ-1/PfpI"/>
</dbReference>
<dbReference type="PANTHER" id="PTHR43130:SF3">
    <property type="entry name" value="HTH-TYPE TRANSCRIPTIONAL REGULATOR RV1931C"/>
    <property type="match status" value="1"/>
</dbReference>
<dbReference type="AlphaFoldDB" id="A0A1W1CTP1"/>